<reference evidence="4" key="1">
    <citation type="submission" date="2025-08" db="UniProtKB">
        <authorList>
            <consortium name="RefSeq"/>
        </authorList>
    </citation>
    <scope>IDENTIFICATION</scope>
</reference>
<dbReference type="Pfam" id="PF21547">
    <property type="entry name" value="TTI1"/>
    <property type="match status" value="1"/>
</dbReference>
<dbReference type="GO" id="GO:0005737">
    <property type="term" value="C:cytoplasm"/>
    <property type="evidence" value="ECO:0007669"/>
    <property type="project" value="TreeGrafter"/>
</dbReference>
<feature type="domain" description="TTI1 C-terminal TPR" evidence="3">
    <location>
        <begin position="779"/>
        <end position="1052"/>
    </location>
</feature>
<dbReference type="InterPro" id="IPR057566">
    <property type="entry name" value="TPR_TTI1_N"/>
</dbReference>
<dbReference type="Pfam" id="PF24181">
    <property type="entry name" value="TPR_TTI1_C"/>
    <property type="match status" value="1"/>
</dbReference>
<dbReference type="PANTHER" id="PTHR18460:SF3">
    <property type="entry name" value="TELO2-INTERACTING PROTEIN 1 HOMOLOG"/>
    <property type="match status" value="1"/>
</dbReference>
<dbReference type="GeneID" id="106122591"/>
<dbReference type="SUPFAM" id="SSF48371">
    <property type="entry name" value="ARM repeat"/>
    <property type="match status" value="1"/>
</dbReference>
<evidence type="ECO:0000259" key="3">
    <source>
        <dbReference type="Pfam" id="PF24181"/>
    </source>
</evidence>
<gene>
    <name evidence="4" type="primary">LOC106122591</name>
</gene>
<evidence type="ECO:0000313" key="4">
    <source>
        <dbReference type="RefSeq" id="XP_013174108.1"/>
    </source>
</evidence>
<dbReference type="Proteomes" id="UP000694872">
    <property type="component" value="Unplaced"/>
</dbReference>
<dbReference type="InterPro" id="IPR052587">
    <property type="entry name" value="TELO2-interacting_protein_1"/>
</dbReference>
<dbReference type="Pfam" id="PF24173">
    <property type="entry name" value="TPR_TTI1_N"/>
    <property type="match status" value="1"/>
</dbReference>
<proteinExistence type="predicted"/>
<dbReference type="InterPro" id="IPR057567">
    <property type="entry name" value="TPR_TTI1_C"/>
</dbReference>
<dbReference type="InterPro" id="IPR016024">
    <property type="entry name" value="ARM-type_fold"/>
</dbReference>
<dbReference type="RefSeq" id="XP_013174108.1">
    <property type="nucleotide sequence ID" value="XM_013318654.1"/>
</dbReference>
<sequence>MNTVLKEIFTRMKPLCEAMMVTPSKENVAGFAAVVGELNNDHVQEMHQYLLYPLITHFRSRGMQGKLEQQKNIVDALTVVLEKVHINNTDICLKILTGFMPLIFDKTRPGMIADVPEEVKLSAMKCLTALMLGIDQDIRIQLFKTQVPLLAQIIFVSVHIAKLEKLRSLRLAAIKNMTAFTAIHDKLTDSAYQIRDSNTEFVVVDMLSSILPGVLSALQDIAMDTHNPGHAVVVSALNTSHRVICITMNDKLLPKKSSVTAKDFADMIAEKTSCVDKDVSSKGLKDIVRRSPEWYTMAGEKLSLVVRSLVPLSAHEHVKVRKELAVLCSRILNECNQSMQPSIPIVLDVLLSLSNDSYPHVAQYCSRVLKVYFTDSPKEKIVDTLDTLCENFLNVVTNLPRVLNNINSSRKLVGLDLVYGYIRVLSYGGGGRLTSALTSRGGLPALCDALRHAAALHTQRVSLATRPPADTHVTELTSNPLPTSPWLEFRHLDNAACVSRLREICQLVAEADCAHLVLDHLLDLFQQRDCELAYIINCIGSAPKSSPTLAKRILDIYLEEDLWYLPLELDVEDPALSREETLDVNVYNPRGWTKDSVPGLFEGATEVRYTGISYQQPRPPPPTVGGAVGGGGCRSPAQLQRHLVLSCLLTEGVGEMAAHLKEHFQPYLMKTLCLLLERVGSRYELLHIAGLQASTCVSAACGHAGTGELIAANGDYLTNQITNKLKKVWNIQSALEILSVVMRYSDTAILDYLYGIVDDVLVQSCDKYHEKDLYAYLQVFLTFITYIRKWFHIEEEKTISKETEIPNVLKDVLEFAKNQKEVEEMLQKEDVDKKSAEEMYLEDVKNKEENEMDFDDTVTKEAAPLPRHVTVTVSILRRTINFMTSPRRDESVLALRVVRSGLVVLQEHEEQLLPLVHAAWSPLNATVTQPPVAMAALDLLVTMATLSKDFIRSRASKDVLPHIYKYLKTSSSESLLKDKGSAYRLSAAYRLQEAMLRALPRLLLQLAVDEAELQVAMDAAVLYLSKNQPQPLQELSVNFFSEILSYNYGAVWYFLRTFCGNERVLTPPRDVTTLQLCDVIGTPYKCTHTDYDKNIKLLFKKHKC</sequence>
<feature type="region of interest" description="Disordered" evidence="1">
    <location>
        <begin position="612"/>
        <end position="631"/>
    </location>
</feature>
<dbReference type="Gene3D" id="1.25.10.10">
    <property type="entry name" value="Leucine-rich Repeat Variant"/>
    <property type="match status" value="1"/>
</dbReference>
<protein>
    <submittedName>
        <fullName evidence="4">TELO2-interacting protein 1 homolog isoform X1</fullName>
    </submittedName>
</protein>
<dbReference type="InterPro" id="IPR011989">
    <property type="entry name" value="ARM-like"/>
</dbReference>
<evidence type="ECO:0000256" key="1">
    <source>
        <dbReference type="SAM" id="MobiDB-lite"/>
    </source>
</evidence>
<name>A0AAJ7EEI3_PAPXU</name>
<dbReference type="KEGG" id="pxu:106122591"/>
<feature type="domain" description="TTI1 N-terminal TPR" evidence="2">
    <location>
        <begin position="9"/>
        <end position="356"/>
    </location>
</feature>
<accession>A0AAJ7EEI3</accession>
<organism evidence="4">
    <name type="scientific">Papilio xuthus</name>
    <name type="common">Asian swallowtail butterfly</name>
    <dbReference type="NCBI Taxonomy" id="66420"/>
    <lineage>
        <taxon>Eukaryota</taxon>
        <taxon>Metazoa</taxon>
        <taxon>Ecdysozoa</taxon>
        <taxon>Arthropoda</taxon>
        <taxon>Hexapoda</taxon>
        <taxon>Insecta</taxon>
        <taxon>Pterygota</taxon>
        <taxon>Neoptera</taxon>
        <taxon>Endopterygota</taxon>
        <taxon>Lepidoptera</taxon>
        <taxon>Glossata</taxon>
        <taxon>Ditrysia</taxon>
        <taxon>Papilionoidea</taxon>
        <taxon>Papilionidae</taxon>
        <taxon>Papilioninae</taxon>
        <taxon>Papilio</taxon>
    </lineage>
</organism>
<dbReference type="PANTHER" id="PTHR18460">
    <property type="entry name" value="TEL2 INTERACTING PROTEIN 1 TTI1 FAMILY MEMBER"/>
    <property type="match status" value="1"/>
</dbReference>
<dbReference type="AlphaFoldDB" id="A0AAJ7EEI3"/>
<dbReference type="CTD" id="9675"/>
<evidence type="ECO:0000259" key="2">
    <source>
        <dbReference type="Pfam" id="PF24173"/>
    </source>
</evidence>
<dbReference type="InterPro" id="IPR049362">
    <property type="entry name" value="TTI1_rpt"/>
</dbReference>
<dbReference type="Pfam" id="PF24176">
    <property type="entry name" value="TPR_TTI1_2nd"/>
    <property type="match status" value="1"/>
</dbReference>